<feature type="compositionally biased region" description="Acidic residues" evidence="1">
    <location>
        <begin position="33"/>
        <end position="46"/>
    </location>
</feature>
<dbReference type="PANTHER" id="PTHR42339:SF1">
    <property type="entry name" value="HISTONE H1"/>
    <property type="match status" value="1"/>
</dbReference>
<dbReference type="InterPro" id="IPR056143">
    <property type="entry name" value="DUF7726"/>
</dbReference>
<gene>
    <name evidence="3" type="ORF">BT63DRAFT_374032</name>
</gene>
<evidence type="ECO:0000313" key="4">
    <source>
        <dbReference type="Proteomes" id="UP000799302"/>
    </source>
</evidence>
<organism evidence="3 4">
    <name type="scientific">Microthyrium microscopicum</name>
    <dbReference type="NCBI Taxonomy" id="703497"/>
    <lineage>
        <taxon>Eukaryota</taxon>
        <taxon>Fungi</taxon>
        <taxon>Dikarya</taxon>
        <taxon>Ascomycota</taxon>
        <taxon>Pezizomycotina</taxon>
        <taxon>Dothideomycetes</taxon>
        <taxon>Dothideomycetes incertae sedis</taxon>
        <taxon>Microthyriales</taxon>
        <taxon>Microthyriaceae</taxon>
        <taxon>Microthyrium</taxon>
    </lineage>
</organism>
<sequence length="315" mass="35383">MVEIADKINSFGKAKSLKRKSNDADLNSNLDLESQDPDLESASDQDDCDTIRHKIRNLLETGDITIKAWLAELDVSGGAYYRFTKQHGKHSGHSSVFYEKAVEYFEKREGKQPSKSRKKRTAVPAPSQSSTANMAHTDKSGGESDEPALAPSKANSSARKSATDIPLTDFTGIELDGEEDDVVSIFDSCDEIRRKINAYLRKPSMTRTHFLRDLHAQFQGPRKPKTMSCPQLATFLGQKGPVTGNQTNVYYAAYVFFEKQRLAARKPKTQHREDMEDAWWMEDGVDVTINLKNVRYIGRVGMSLGINKFGKPFTY</sequence>
<accession>A0A6A6UC22</accession>
<feature type="domain" description="DUF7726" evidence="2">
    <location>
        <begin position="45"/>
        <end position="111"/>
    </location>
</feature>
<proteinExistence type="predicted"/>
<protein>
    <recommendedName>
        <fullName evidence="2">DUF7726 domain-containing protein</fullName>
    </recommendedName>
</protein>
<feature type="region of interest" description="Disordered" evidence="1">
    <location>
        <begin position="108"/>
        <end position="161"/>
    </location>
</feature>
<name>A0A6A6UC22_9PEZI</name>
<dbReference type="Proteomes" id="UP000799302">
    <property type="component" value="Unassembled WGS sequence"/>
</dbReference>
<evidence type="ECO:0000313" key="3">
    <source>
        <dbReference type="EMBL" id="KAF2668893.1"/>
    </source>
</evidence>
<dbReference type="Pfam" id="PF24852">
    <property type="entry name" value="DUF7726"/>
    <property type="match status" value="2"/>
</dbReference>
<dbReference type="OrthoDB" id="2592504at2759"/>
<evidence type="ECO:0000259" key="2">
    <source>
        <dbReference type="Pfam" id="PF24852"/>
    </source>
</evidence>
<feature type="region of interest" description="Disordered" evidence="1">
    <location>
        <begin position="19"/>
        <end position="46"/>
    </location>
</feature>
<dbReference type="PANTHER" id="PTHR42339">
    <property type="entry name" value="HISTONE H1"/>
    <property type="match status" value="1"/>
</dbReference>
<feature type="domain" description="DUF7726" evidence="2">
    <location>
        <begin position="184"/>
        <end position="264"/>
    </location>
</feature>
<evidence type="ECO:0000256" key="1">
    <source>
        <dbReference type="SAM" id="MobiDB-lite"/>
    </source>
</evidence>
<reference evidence="3" key="1">
    <citation type="journal article" date="2020" name="Stud. Mycol.">
        <title>101 Dothideomycetes genomes: a test case for predicting lifestyles and emergence of pathogens.</title>
        <authorList>
            <person name="Haridas S."/>
            <person name="Albert R."/>
            <person name="Binder M."/>
            <person name="Bloem J."/>
            <person name="Labutti K."/>
            <person name="Salamov A."/>
            <person name="Andreopoulos B."/>
            <person name="Baker S."/>
            <person name="Barry K."/>
            <person name="Bills G."/>
            <person name="Bluhm B."/>
            <person name="Cannon C."/>
            <person name="Castanera R."/>
            <person name="Culley D."/>
            <person name="Daum C."/>
            <person name="Ezra D."/>
            <person name="Gonzalez J."/>
            <person name="Henrissat B."/>
            <person name="Kuo A."/>
            <person name="Liang C."/>
            <person name="Lipzen A."/>
            <person name="Lutzoni F."/>
            <person name="Magnuson J."/>
            <person name="Mondo S."/>
            <person name="Nolan M."/>
            <person name="Ohm R."/>
            <person name="Pangilinan J."/>
            <person name="Park H.-J."/>
            <person name="Ramirez L."/>
            <person name="Alfaro M."/>
            <person name="Sun H."/>
            <person name="Tritt A."/>
            <person name="Yoshinaga Y."/>
            <person name="Zwiers L.-H."/>
            <person name="Turgeon B."/>
            <person name="Goodwin S."/>
            <person name="Spatafora J."/>
            <person name="Crous P."/>
            <person name="Grigoriev I."/>
        </authorList>
    </citation>
    <scope>NUCLEOTIDE SEQUENCE</scope>
    <source>
        <strain evidence="3">CBS 115976</strain>
    </source>
</reference>
<keyword evidence="4" id="KW-1185">Reference proteome</keyword>
<dbReference type="AlphaFoldDB" id="A0A6A6UC22"/>
<dbReference type="EMBL" id="MU004236">
    <property type="protein sequence ID" value="KAF2668893.1"/>
    <property type="molecule type" value="Genomic_DNA"/>
</dbReference>